<evidence type="ECO:0000313" key="3">
    <source>
        <dbReference type="Proteomes" id="UP000025227"/>
    </source>
</evidence>
<proteinExistence type="predicted"/>
<feature type="compositionally biased region" description="Basic and acidic residues" evidence="1">
    <location>
        <begin position="60"/>
        <end position="70"/>
    </location>
</feature>
<dbReference type="OrthoDB" id="10335258at2759"/>
<evidence type="ECO:0000313" key="4">
    <source>
        <dbReference type="WBParaSite" id="HCON_00026460-00001"/>
    </source>
</evidence>
<reference evidence="4" key="1">
    <citation type="submission" date="2020-12" db="UniProtKB">
        <authorList>
            <consortium name="WormBaseParasite"/>
        </authorList>
    </citation>
    <scope>IDENTIFICATION</scope>
    <source>
        <strain evidence="4">MHco3</strain>
    </source>
</reference>
<feature type="signal peptide" evidence="2">
    <location>
        <begin position="1"/>
        <end position="19"/>
    </location>
</feature>
<dbReference type="WBParaSite" id="HCON_00026460-00001">
    <property type="protein sequence ID" value="HCON_00026460-00001"/>
    <property type="gene ID" value="HCON_00026460"/>
</dbReference>
<keyword evidence="2" id="KW-0732">Signal</keyword>
<dbReference type="Proteomes" id="UP000025227">
    <property type="component" value="Unplaced"/>
</dbReference>
<feature type="chain" id="PRO_5029608585" evidence="2">
    <location>
        <begin position="20"/>
        <end position="222"/>
    </location>
</feature>
<evidence type="ECO:0000256" key="2">
    <source>
        <dbReference type="SAM" id="SignalP"/>
    </source>
</evidence>
<sequence length="222" mass="24495">MKVESIVLLLPCFLTQSLMETTPNATDGTNVTSLLNATDDTNVTSPRTAPMEMGHPVKRSHLESEDHSDQDSDVSELEEQKDVPELEKQKDVPELEIRAQQEIAYRYGGRATFPDEGFTTEAASEKNGPASSDSERIDTVVILQEGRETIGKPCSVEHMSYIAKNEEAGCTGAVEFSNEVCEAFFKCMSGGEMLLTCRNMVCSEFARLRPPSQCIDNLFPCD</sequence>
<feature type="compositionally biased region" description="Basic and acidic residues" evidence="1">
    <location>
        <begin position="78"/>
        <end position="95"/>
    </location>
</feature>
<evidence type="ECO:0000256" key="1">
    <source>
        <dbReference type="SAM" id="MobiDB-lite"/>
    </source>
</evidence>
<feature type="compositionally biased region" description="Polar residues" evidence="1">
    <location>
        <begin position="21"/>
        <end position="47"/>
    </location>
</feature>
<feature type="region of interest" description="Disordered" evidence="1">
    <location>
        <begin position="21"/>
        <end position="95"/>
    </location>
</feature>
<name>A0A7I4Y002_HAECO</name>
<protein>
    <submittedName>
        <fullName evidence="4">EB domain-containing protein</fullName>
    </submittedName>
</protein>
<organism evidence="3 4">
    <name type="scientific">Haemonchus contortus</name>
    <name type="common">Barber pole worm</name>
    <dbReference type="NCBI Taxonomy" id="6289"/>
    <lineage>
        <taxon>Eukaryota</taxon>
        <taxon>Metazoa</taxon>
        <taxon>Ecdysozoa</taxon>
        <taxon>Nematoda</taxon>
        <taxon>Chromadorea</taxon>
        <taxon>Rhabditida</taxon>
        <taxon>Rhabditina</taxon>
        <taxon>Rhabditomorpha</taxon>
        <taxon>Strongyloidea</taxon>
        <taxon>Trichostrongylidae</taxon>
        <taxon>Haemonchus</taxon>
    </lineage>
</organism>
<dbReference type="OMA" id="QEIAYRY"/>
<accession>A0A7I4Y002</accession>
<dbReference type="AlphaFoldDB" id="A0A7I4Y002"/>
<keyword evidence="3" id="KW-1185">Reference proteome</keyword>